<dbReference type="Pfam" id="PF13377">
    <property type="entry name" value="Peripla_BP_3"/>
    <property type="match status" value="1"/>
</dbReference>
<dbReference type="CDD" id="cd01392">
    <property type="entry name" value="HTH_LacI"/>
    <property type="match status" value="1"/>
</dbReference>
<evidence type="ECO:0000256" key="1">
    <source>
        <dbReference type="ARBA" id="ARBA00022491"/>
    </source>
</evidence>
<evidence type="ECO:0000313" key="6">
    <source>
        <dbReference type="EMBL" id="MEO3692452.1"/>
    </source>
</evidence>
<dbReference type="Gene3D" id="1.10.260.40">
    <property type="entry name" value="lambda repressor-like DNA-binding domains"/>
    <property type="match status" value="1"/>
</dbReference>
<evidence type="ECO:0000313" key="7">
    <source>
        <dbReference type="Proteomes" id="UP001495147"/>
    </source>
</evidence>
<reference evidence="6 7" key="1">
    <citation type="submission" date="2024-05" db="EMBL/GenBank/DDBJ databases">
        <title>Roseateles sp. DJS-2-20 16S ribosomal RNA gene Genome sequencing and assembly.</title>
        <authorList>
            <person name="Woo H."/>
        </authorList>
    </citation>
    <scope>NUCLEOTIDE SEQUENCE [LARGE SCALE GENOMIC DNA]</scope>
    <source>
        <strain evidence="6 7">DJS-2-20</strain>
    </source>
</reference>
<keyword evidence="7" id="KW-1185">Reference proteome</keyword>
<dbReference type="SUPFAM" id="SSF53822">
    <property type="entry name" value="Periplasmic binding protein-like I"/>
    <property type="match status" value="1"/>
</dbReference>
<evidence type="ECO:0000259" key="5">
    <source>
        <dbReference type="PROSITE" id="PS50932"/>
    </source>
</evidence>
<dbReference type="SMART" id="SM00354">
    <property type="entry name" value="HTH_LACI"/>
    <property type="match status" value="1"/>
</dbReference>
<evidence type="ECO:0000256" key="2">
    <source>
        <dbReference type="ARBA" id="ARBA00023015"/>
    </source>
</evidence>
<dbReference type="CDD" id="cd06267">
    <property type="entry name" value="PBP1_LacI_sugar_binding-like"/>
    <property type="match status" value="1"/>
</dbReference>
<dbReference type="InterPro" id="IPR000843">
    <property type="entry name" value="HTH_LacI"/>
</dbReference>
<dbReference type="EMBL" id="JBDPZD010000003">
    <property type="protein sequence ID" value="MEO3692452.1"/>
    <property type="molecule type" value="Genomic_DNA"/>
</dbReference>
<accession>A0ABV0G3Y4</accession>
<dbReference type="PANTHER" id="PTHR30146:SF151">
    <property type="entry name" value="HTH-TYPE TRANSCRIPTIONAL REPRESSOR CYTR"/>
    <property type="match status" value="1"/>
</dbReference>
<keyword evidence="1" id="KW-0678">Repressor</keyword>
<dbReference type="RefSeq" id="WP_347705269.1">
    <property type="nucleotide sequence ID" value="NZ_JBDPZD010000003.1"/>
</dbReference>
<dbReference type="PANTHER" id="PTHR30146">
    <property type="entry name" value="LACI-RELATED TRANSCRIPTIONAL REPRESSOR"/>
    <property type="match status" value="1"/>
</dbReference>
<protein>
    <submittedName>
        <fullName evidence="6">LacI family DNA-binding transcriptional regulator</fullName>
    </submittedName>
</protein>
<keyword evidence="3 6" id="KW-0238">DNA-binding</keyword>
<evidence type="ECO:0000256" key="3">
    <source>
        <dbReference type="ARBA" id="ARBA00023125"/>
    </source>
</evidence>
<dbReference type="Gene3D" id="3.40.50.2300">
    <property type="match status" value="2"/>
</dbReference>
<dbReference type="InterPro" id="IPR046335">
    <property type="entry name" value="LacI/GalR-like_sensor"/>
</dbReference>
<keyword evidence="2" id="KW-0805">Transcription regulation</keyword>
<dbReference type="GO" id="GO:0003677">
    <property type="term" value="F:DNA binding"/>
    <property type="evidence" value="ECO:0007669"/>
    <property type="project" value="UniProtKB-KW"/>
</dbReference>
<dbReference type="PROSITE" id="PS50932">
    <property type="entry name" value="HTH_LACI_2"/>
    <property type="match status" value="1"/>
</dbReference>
<comment type="caution">
    <text evidence="6">The sequence shown here is derived from an EMBL/GenBank/DDBJ whole genome shotgun (WGS) entry which is preliminary data.</text>
</comment>
<proteinExistence type="predicted"/>
<gene>
    <name evidence="6" type="ORF">ABDJ85_13310</name>
</gene>
<dbReference type="InterPro" id="IPR028082">
    <property type="entry name" value="Peripla_BP_I"/>
</dbReference>
<evidence type="ECO:0000256" key="4">
    <source>
        <dbReference type="ARBA" id="ARBA00023163"/>
    </source>
</evidence>
<name>A0ABV0G3Y4_9BURK</name>
<dbReference type="SUPFAM" id="SSF47413">
    <property type="entry name" value="lambda repressor-like DNA-binding domains"/>
    <property type="match status" value="1"/>
</dbReference>
<sequence>MPATIKDVARAVGMSVATVSRALNGFENVLPETRERVLEAARKLHYTPSGAARSMVLRRTDTIGALLPDLHGEFFSELIRGIDAAARSRGLHLLLSSSHGNADETAAAIRAMNGRVDGLLVMSPHVDAAFLERNVPPSLPAVLMNAGVTASRHPVFAIDNYGGALAMTRHLLAAGRRRIAFLGGPDGNFEARERQRGYLDGLGNAHHAQLLPGDFTEACAAATAARLAALPATLRPDAVFAANDAMAVALLAGFTAAGLRVPQDIAVTGFDDIPLARYVNPALTTMRVPIAQLGSQALDALTRQIEAGPDAAPQAEVLMPVELVVRHSCGSA</sequence>
<dbReference type="Pfam" id="PF00356">
    <property type="entry name" value="LacI"/>
    <property type="match status" value="1"/>
</dbReference>
<organism evidence="6 7">
    <name type="scientific">Roseateles paludis</name>
    <dbReference type="NCBI Taxonomy" id="3145238"/>
    <lineage>
        <taxon>Bacteria</taxon>
        <taxon>Pseudomonadati</taxon>
        <taxon>Pseudomonadota</taxon>
        <taxon>Betaproteobacteria</taxon>
        <taxon>Burkholderiales</taxon>
        <taxon>Sphaerotilaceae</taxon>
        <taxon>Roseateles</taxon>
    </lineage>
</organism>
<dbReference type="InterPro" id="IPR010982">
    <property type="entry name" value="Lambda_DNA-bd_dom_sf"/>
</dbReference>
<keyword evidence="4" id="KW-0804">Transcription</keyword>
<feature type="domain" description="HTH lacI-type" evidence="5">
    <location>
        <begin position="3"/>
        <end position="57"/>
    </location>
</feature>
<dbReference type="Proteomes" id="UP001495147">
    <property type="component" value="Unassembled WGS sequence"/>
</dbReference>